<dbReference type="AlphaFoldDB" id="A0AAV5MD24"/>
<protein>
    <submittedName>
        <fullName evidence="1">Uncharacterized protein</fullName>
    </submittedName>
</protein>
<organism evidence="1 2">
    <name type="scientific">Rubroshorea leprosula</name>
    <dbReference type="NCBI Taxonomy" id="152421"/>
    <lineage>
        <taxon>Eukaryota</taxon>
        <taxon>Viridiplantae</taxon>
        <taxon>Streptophyta</taxon>
        <taxon>Embryophyta</taxon>
        <taxon>Tracheophyta</taxon>
        <taxon>Spermatophyta</taxon>
        <taxon>Magnoliopsida</taxon>
        <taxon>eudicotyledons</taxon>
        <taxon>Gunneridae</taxon>
        <taxon>Pentapetalae</taxon>
        <taxon>rosids</taxon>
        <taxon>malvids</taxon>
        <taxon>Malvales</taxon>
        <taxon>Dipterocarpaceae</taxon>
        <taxon>Rubroshorea</taxon>
    </lineage>
</organism>
<name>A0AAV5MD24_9ROSI</name>
<dbReference type="EMBL" id="BPVZ01000227">
    <property type="protein sequence ID" value="GKV47413.1"/>
    <property type="molecule type" value="Genomic_DNA"/>
</dbReference>
<keyword evidence="2" id="KW-1185">Reference proteome</keyword>
<reference evidence="1 2" key="1">
    <citation type="journal article" date="2021" name="Commun. Biol.">
        <title>The genome of Shorea leprosula (Dipterocarpaceae) highlights the ecological relevance of drought in aseasonal tropical rainforests.</title>
        <authorList>
            <person name="Ng K.K.S."/>
            <person name="Kobayashi M.J."/>
            <person name="Fawcett J.A."/>
            <person name="Hatakeyama M."/>
            <person name="Paape T."/>
            <person name="Ng C.H."/>
            <person name="Ang C.C."/>
            <person name="Tnah L.H."/>
            <person name="Lee C.T."/>
            <person name="Nishiyama T."/>
            <person name="Sese J."/>
            <person name="O'Brien M.J."/>
            <person name="Copetti D."/>
            <person name="Mohd Noor M.I."/>
            <person name="Ong R.C."/>
            <person name="Putra M."/>
            <person name="Sireger I.Z."/>
            <person name="Indrioko S."/>
            <person name="Kosugi Y."/>
            <person name="Izuno A."/>
            <person name="Isagi Y."/>
            <person name="Lee S.L."/>
            <person name="Shimizu K.K."/>
        </authorList>
    </citation>
    <scope>NUCLEOTIDE SEQUENCE [LARGE SCALE GENOMIC DNA]</scope>
    <source>
        <strain evidence="1">214</strain>
    </source>
</reference>
<proteinExistence type="predicted"/>
<evidence type="ECO:0000313" key="1">
    <source>
        <dbReference type="EMBL" id="GKV47413.1"/>
    </source>
</evidence>
<gene>
    <name evidence="1" type="ORF">SLEP1_g54317</name>
</gene>
<dbReference type="Proteomes" id="UP001054252">
    <property type="component" value="Unassembled WGS sequence"/>
</dbReference>
<comment type="caution">
    <text evidence="1">The sequence shown here is derived from an EMBL/GenBank/DDBJ whole genome shotgun (WGS) entry which is preliminary data.</text>
</comment>
<accession>A0AAV5MD24</accession>
<sequence>MPVSMNCSVLPLIIVEWISHDEECMGILVSSASLVMHNCYLQFCLFPSWLVYSKYLSRYFKELDSAFVNTYVTVWISLDNRL</sequence>
<evidence type="ECO:0000313" key="2">
    <source>
        <dbReference type="Proteomes" id="UP001054252"/>
    </source>
</evidence>